<name>A0A914PSC2_9BILA</name>
<reference evidence="4" key="1">
    <citation type="submission" date="2022-11" db="UniProtKB">
        <authorList>
            <consortium name="WormBaseParasite"/>
        </authorList>
    </citation>
    <scope>IDENTIFICATION</scope>
</reference>
<protein>
    <submittedName>
        <fullName evidence="4">Uncharacterized protein</fullName>
    </submittedName>
</protein>
<evidence type="ECO:0000256" key="1">
    <source>
        <dbReference type="SAM" id="Coils"/>
    </source>
</evidence>
<accession>A0A914PSC2</accession>
<feature type="coiled-coil region" evidence="1">
    <location>
        <begin position="167"/>
        <end position="208"/>
    </location>
</feature>
<keyword evidence="1" id="KW-0175">Coiled coil</keyword>
<dbReference type="WBParaSite" id="PDA_v2.g17740.t1">
    <property type="protein sequence ID" value="PDA_v2.g17740.t1"/>
    <property type="gene ID" value="PDA_v2.g17740"/>
</dbReference>
<proteinExistence type="predicted"/>
<feature type="region of interest" description="Disordered" evidence="2">
    <location>
        <begin position="14"/>
        <end position="34"/>
    </location>
</feature>
<evidence type="ECO:0000313" key="4">
    <source>
        <dbReference type="WBParaSite" id="PDA_v2.g17740.t1"/>
    </source>
</evidence>
<keyword evidence="3" id="KW-1185">Reference proteome</keyword>
<organism evidence="3 4">
    <name type="scientific">Panagrolaimus davidi</name>
    <dbReference type="NCBI Taxonomy" id="227884"/>
    <lineage>
        <taxon>Eukaryota</taxon>
        <taxon>Metazoa</taxon>
        <taxon>Ecdysozoa</taxon>
        <taxon>Nematoda</taxon>
        <taxon>Chromadorea</taxon>
        <taxon>Rhabditida</taxon>
        <taxon>Tylenchina</taxon>
        <taxon>Panagrolaimomorpha</taxon>
        <taxon>Panagrolaimoidea</taxon>
        <taxon>Panagrolaimidae</taxon>
        <taxon>Panagrolaimus</taxon>
    </lineage>
</organism>
<sequence length="310" mass="35742">MEMDHHEDIIAPHHARQHQLHHDDDDNHHGHLHDHCNNLLKEREEMHQKLLKEREEMHQKEMEKLLTQNLQLKEQLRVDKCALSLLNVLRENGDTIIVAERETNLISQGISQGMKDLSERSEAVYLHLSTIAKDFCQKLDDLQSGIEKRGIRYNLPSPDFNSSHSNVEDFMEGNEVLAKKLQDAERRLEEAEARNIELQESFEERLQTLSELGHGDTFAAPQSSHELDTSQFVNALQQETGLLRKDYSQRLITLSVRQGVLKPEEAYRQLADADALGDITLEDLKVMTPKKKTPMKSLVNRVFSSKRPAK</sequence>
<feature type="compositionally biased region" description="Basic and acidic residues" evidence="2">
    <location>
        <begin position="20"/>
        <end position="34"/>
    </location>
</feature>
<evidence type="ECO:0000256" key="2">
    <source>
        <dbReference type="SAM" id="MobiDB-lite"/>
    </source>
</evidence>
<evidence type="ECO:0000313" key="3">
    <source>
        <dbReference type="Proteomes" id="UP000887578"/>
    </source>
</evidence>
<dbReference type="AlphaFoldDB" id="A0A914PSC2"/>
<dbReference type="Proteomes" id="UP000887578">
    <property type="component" value="Unplaced"/>
</dbReference>
<feature type="coiled-coil region" evidence="1">
    <location>
        <begin position="36"/>
        <end position="75"/>
    </location>
</feature>